<feature type="transmembrane region" description="Helical" evidence="5">
    <location>
        <begin position="12"/>
        <end position="33"/>
    </location>
</feature>
<feature type="domain" description="TonB C-terminal" evidence="6">
    <location>
        <begin position="541"/>
        <end position="629"/>
    </location>
</feature>
<dbReference type="CDD" id="cd07341">
    <property type="entry name" value="M56_BlaR1_MecR1_like"/>
    <property type="match status" value="1"/>
</dbReference>
<dbReference type="Proteomes" id="UP001238179">
    <property type="component" value="Chromosome"/>
</dbReference>
<keyword evidence="2 5" id="KW-0812">Transmembrane</keyword>
<organism evidence="7 8">
    <name type="scientific">Mesoterricola silvestris</name>
    <dbReference type="NCBI Taxonomy" id="2927979"/>
    <lineage>
        <taxon>Bacteria</taxon>
        <taxon>Pseudomonadati</taxon>
        <taxon>Acidobacteriota</taxon>
        <taxon>Holophagae</taxon>
        <taxon>Holophagales</taxon>
        <taxon>Holophagaceae</taxon>
        <taxon>Mesoterricola</taxon>
    </lineage>
</organism>
<dbReference type="RefSeq" id="WP_316414213.1">
    <property type="nucleotide sequence ID" value="NZ_AP027080.1"/>
</dbReference>
<evidence type="ECO:0000256" key="5">
    <source>
        <dbReference type="SAM" id="Phobius"/>
    </source>
</evidence>
<evidence type="ECO:0000256" key="3">
    <source>
        <dbReference type="ARBA" id="ARBA00022989"/>
    </source>
</evidence>
<dbReference type="PANTHER" id="PTHR34978">
    <property type="entry name" value="POSSIBLE SENSOR-TRANSDUCER PROTEIN BLAR"/>
    <property type="match status" value="1"/>
</dbReference>
<evidence type="ECO:0000256" key="2">
    <source>
        <dbReference type="ARBA" id="ARBA00022692"/>
    </source>
</evidence>
<comment type="subcellular location">
    <subcellularLocation>
        <location evidence="1">Membrane</location>
        <topology evidence="1">Single-pass membrane protein</topology>
    </subcellularLocation>
</comment>
<proteinExistence type="predicted"/>
<dbReference type="AlphaFoldDB" id="A0AA48GKA4"/>
<evidence type="ECO:0000313" key="7">
    <source>
        <dbReference type="EMBL" id="BDU71324.1"/>
    </source>
</evidence>
<dbReference type="PROSITE" id="PS52015">
    <property type="entry name" value="TONB_CTD"/>
    <property type="match status" value="1"/>
</dbReference>
<evidence type="ECO:0000313" key="8">
    <source>
        <dbReference type="Proteomes" id="UP001238179"/>
    </source>
</evidence>
<dbReference type="GO" id="GO:0055085">
    <property type="term" value="P:transmembrane transport"/>
    <property type="evidence" value="ECO:0007669"/>
    <property type="project" value="InterPro"/>
</dbReference>
<evidence type="ECO:0000256" key="1">
    <source>
        <dbReference type="ARBA" id="ARBA00004167"/>
    </source>
</evidence>
<reference evidence="8" key="1">
    <citation type="journal article" date="2023" name="Int. J. Syst. Evol. Microbiol.">
        <title>Mesoterricola silvestris gen. nov., sp. nov., Mesoterricola sediminis sp. nov., Geothrix oryzae sp. nov., Geothrix edaphica sp. nov., Geothrix rubra sp. nov., and Geothrix limicola sp. nov., six novel members of Acidobacteriota isolated from soils.</title>
        <authorList>
            <person name="Itoh H."/>
            <person name="Sugisawa Y."/>
            <person name="Mise K."/>
            <person name="Xu Z."/>
            <person name="Kuniyasu M."/>
            <person name="Ushijima N."/>
            <person name="Kawano K."/>
            <person name="Kobayashi E."/>
            <person name="Shiratori Y."/>
            <person name="Masuda Y."/>
            <person name="Senoo K."/>
        </authorList>
    </citation>
    <scope>NUCLEOTIDE SEQUENCE [LARGE SCALE GENOMIC DNA]</scope>
    <source>
        <strain evidence="8">W79</strain>
    </source>
</reference>
<evidence type="ECO:0000259" key="6">
    <source>
        <dbReference type="PROSITE" id="PS52015"/>
    </source>
</evidence>
<dbReference type="InterPro" id="IPR052173">
    <property type="entry name" value="Beta-lactam_resp_regulator"/>
</dbReference>
<dbReference type="GO" id="GO:0016020">
    <property type="term" value="C:membrane"/>
    <property type="evidence" value="ECO:0007669"/>
    <property type="project" value="UniProtKB-SubCell"/>
</dbReference>
<dbReference type="NCBIfam" id="TIGR01352">
    <property type="entry name" value="tonB_Cterm"/>
    <property type="match status" value="1"/>
</dbReference>
<dbReference type="EMBL" id="AP027080">
    <property type="protein sequence ID" value="BDU71324.1"/>
    <property type="molecule type" value="Genomic_DNA"/>
</dbReference>
<dbReference type="PANTHER" id="PTHR34978:SF3">
    <property type="entry name" value="SLR0241 PROTEIN"/>
    <property type="match status" value="1"/>
</dbReference>
<dbReference type="InterPro" id="IPR008756">
    <property type="entry name" value="Peptidase_M56"/>
</dbReference>
<dbReference type="Pfam" id="PF03544">
    <property type="entry name" value="TonB_C"/>
    <property type="match status" value="1"/>
</dbReference>
<evidence type="ECO:0000256" key="4">
    <source>
        <dbReference type="ARBA" id="ARBA00023136"/>
    </source>
</evidence>
<dbReference type="Gene3D" id="3.30.2010.10">
    <property type="entry name" value="Metalloproteases ('zincins'), catalytic domain"/>
    <property type="match status" value="1"/>
</dbReference>
<dbReference type="Gene3D" id="3.30.1150.10">
    <property type="match status" value="1"/>
</dbReference>
<keyword evidence="3 5" id="KW-1133">Transmembrane helix</keyword>
<dbReference type="InterPro" id="IPR037682">
    <property type="entry name" value="TonB_C"/>
</dbReference>
<dbReference type="Pfam" id="PF05569">
    <property type="entry name" value="Peptidase_M56"/>
    <property type="match status" value="1"/>
</dbReference>
<dbReference type="SUPFAM" id="SSF74653">
    <property type="entry name" value="TolA/TonB C-terminal domain"/>
    <property type="match status" value="1"/>
</dbReference>
<keyword evidence="8" id="KW-1185">Reference proteome</keyword>
<name>A0AA48GKA4_9BACT</name>
<dbReference type="KEGG" id="msil:METEAL_04980"/>
<accession>A0AA48GKA4</accession>
<feature type="transmembrane region" description="Helical" evidence="5">
    <location>
        <begin position="45"/>
        <end position="67"/>
    </location>
</feature>
<protein>
    <recommendedName>
        <fullName evidence="6">TonB C-terminal domain-containing protein</fullName>
    </recommendedName>
</protein>
<gene>
    <name evidence="7" type="ORF">METEAL_04980</name>
</gene>
<feature type="transmembrane region" description="Helical" evidence="5">
    <location>
        <begin position="102"/>
        <end position="124"/>
    </location>
</feature>
<keyword evidence="4 5" id="KW-0472">Membrane</keyword>
<dbReference type="InterPro" id="IPR006260">
    <property type="entry name" value="TonB/TolA_C"/>
</dbReference>
<sequence length="629" mass="67400">MTTASLAPWLQAFAWALVHFLWEGALLGCAAFLALRFARRPGTRYLVACMGLVAMVLAFLATLFLAVPEATVIQAPAAFSGTLTVLPPDLRERLYAQLPRILLAWSAGSAVLALRLGAGLLWLYGPCLRGATAPPEALEACLDRLRQAFAHDRPVRLRVSDLVDSPLVLGFWRAVILVPTAALLSLPEATLEAVLAHELAHVRRRDFLVNFLQNLAEVVFFFHPAVWWLSREIRAEREHCCDDAAAVHCGGGLRFAQALADLEALRHGPTTQLAPSGHGGSLMHRIKRLLLPVLPAQTLTRPGLLALAAVAVLGGGVHWTPLEATPPAPPAPPVEAVQAPVPAPAPEAPAVALAALHAAPSVDLPAPRAALEVPPPPAVPAPAARVAEPRRDLPPPAPRPAFQGKGVFVPAHAGMVSIQGNANLNRSFSFEIPPHARIGLDVKSAGKIPRSTYHLEVVRQHGPRGFNERAFNNTSDRAVIVDVEVVPTRKFNDGPGLSLDPIEAGLFTIQVTRTWDPAGQDPRALAGPFPKGGLEALPELPNADLQVAYRPEKPVYPPAALAAKEEGTVKLRMAVGKDGNPLFVESQGGTPEFRAAAEAFVWRWVFFPPRIGGENRAVRVSVVVQFKMN</sequence>